<dbReference type="Gene3D" id="3.30.70.270">
    <property type="match status" value="1"/>
</dbReference>
<reference evidence="1" key="2">
    <citation type="journal article" date="2024" name="Plant">
        <title>Genomic evolution and insights into agronomic trait innovations of Sesamum species.</title>
        <authorList>
            <person name="Miao H."/>
            <person name="Wang L."/>
            <person name="Qu L."/>
            <person name="Liu H."/>
            <person name="Sun Y."/>
            <person name="Le M."/>
            <person name="Wang Q."/>
            <person name="Wei S."/>
            <person name="Zheng Y."/>
            <person name="Lin W."/>
            <person name="Duan Y."/>
            <person name="Cao H."/>
            <person name="Xiong S."/>
            <person name="Wang X."/>
            <person name="Wei L."/>
            <person name="Li C."/>
            <person name="Ma Q."/>
            <person name="Ju M."/>
            <person name="Zhao R."/>
            <person name="Li G."/>
            <person name="Mu C."/>
            <person name="Tian Q."/>
            <person name="Mei H."/>
            <person name="Zhang T."/>
            <person name="Gao T."/>
            <person name="Zhang H."/>
        </authorList>
    </citation>
    <scope>NUCLEOTIDE SEQUENCE</scope>
    <source>
        <strain evidence="1">KEN1</strain>
    </source>
</reference>
<organism evidence="1">
    <name type="scientific">Sesamum latifolium</name>
    <dbReference type="NCBI Taxonomy" id="2727402"/>
    <lineage>
        <taxon>Eukaryota</taxon>
        <taxon>Viridiplantae</taxon>
        <taxon>Streptophyta</taxon>
        <taxon>Embryophyta</taxon>
        <taxon>Tracheophyta</taxon>
        <taxon>Spermatophyta</taxon>
        <taxon>Magnoliopsida</taxon>
        <taxon>eudicotyledons</taxon>
        <taxon>Gunneridae</taxon>
        <taxon>Pentapetalae</taxon>
        <taxon>asterids</taxon>
        <taxon>lamiids</taxon>
        <taxon>Lamiales</taxon>
        <taxon>Pedaliaceae</taxon>
        <taxon>Sesamum</taxon>
    </lineage>
</organism>
<accession>A0AAW2YCC9</accession>
<dbReference type="EMBL" id="JACGWN010000001">
    <property type="protein sequence ID" value="KAL0463384.1"/>
    <property type="molecule type" value="Genomic_DNA"/>
</dbReference>
<comment type="caution">
    <text evidence="1">The sequence shown here is derived from an EMBL/GenBank/DDBJ whole genome shotgun (WGS) entry which is preliminary data.</text>
</comment>
<dbReference type="AlphaFoldDB" id="A0AAW2YCC9"/>
<proteinExistence type="predicted"/>
<dbReference type="SUPFAM" id="SSF56672">
    <property type="entry name" value="DNA/RNA polymerases"/>
    <property type="match status" value="1"/>
</dbReference>
<protein>
    <recommendedName>
        <fullName evidence="2">Reverse transcriptase/retrotransposon-derived protein RNase H-like domain-containing protein</fullName>
    </recommendedName>
</protein>
<sequence>MPSTKNLKELRILQSNLSFIKVISNIAGRCQPFNHLMKNGAPFEWDEGCQNAFEIIKKHLLNPSVLGAPTLEKSFILYSSAKMVRGSTHGTTE</sequence>
<dbReference type="InterPro" id="IPR043502">
    <property type="entry name" value="DNA/RNA_pol_sf"/>
</dbReference>
<evidence type="ECO:0008006" key="2">
    <source>
        <dbReference type="Google" id="ProtNLM"/>
    </source>
</evidence>
<reference evidence="1" key="1">
    <citation type="submission" date="2020-06" db="EMBL/GenBank/DDBJ databases">
        <authorList>
            <person name="Li T."/>
            <person name="Hu X."/>
            <person name="Zhang T."/>
            <person name="Song X."/>
            <person name="Zhang H."/>
            <person name="Dai N."/>
            <person name="Sheng W."/>
            <person name="Hou X."/>
            <person name="Wei L."/>
        </authorList>
    </citation>
    <scope>NUCLEOTIDE SEQUENCE</scope>
    <source>
        <strain evidence="1">KEN1</strain>
        <tissue evidence="1">Leaf</tissue>
    </source>
</reference>
<name>A0AAW2YCC9_9LAMI</name>
<dbReference type="InterPro" id="IPR043128">
    <property type="entry name" value="Rev_trsase/Diguanyl_cyclase"/>
</dbReference>
<gene>
    <name evidence="1" type="ORF">Slati_0226000</name>
</gene>
<evidence type="ECO:0000313" key="1">
    <source>
        <dbReference type="EMBL" id="KAL0463384.1"/>
    </source>
</evidence>